<proteinExistence type="predicted"/>
<sequence>MTIDFASQTYSWQMSGAWTGRLGEIAQVVASSGFSGIEFEVVMSDGYETADQVGLLLETNGLKLAALTLVLPWRDAQEKEAERVEADRVIEVVQHFPRSKLVLVQVPFDEPPADRETAQSHLLGCLAGITERAVAGGVSPTFHPNSPRGSIVRTREDYDRVIPRLPKGLGWTPDTGHLAAGGMDPVEMIRLHREKVDHIHLKDADAAGKWVQNGSGAIDMAGAVALLVGTGYRGWVVVEDESPEAERDPNAAAAANGMFVRDVLGPLTDQLA</sequence>
<dbReference type="RefSeq" id="WP_252619645.1">
    <property type="nucleotide sequence ID" value="NZ_CP099490.1"/>
</dbReference>
<evidence type="ECO:0000259" key="2">
    <source>
        <dbReference type="Pfam" id="PF01261"/>
    </source>
</evidence>
<dbReference type="InterPro" id="IPR036237">
    <property type="entry name" value="Xyl_isomerase-like_sf"/>
</dbReference>
<gene>
    <name evidence="3" type="ORF">NF557_11980</name>
</gene>
<name>A0ABY4YEZ7_9MICO</name>
<protein>
    <submittedName>
        <fullName evidence="3">Sugar phosphate isomerase/epimerase</fullName>
    </submittedName>
</protein>
<evidence type="ECO:0000313" key="4">
    <source>
        <dbReference type="Proteomes" id="UP001056535"/>
    </source>
</evidence>
<dbReference type="PANTHER" id="PTHR12110:SF41">
    <property type="entry name" value="INOSOSE DEHYDRATASE"/>
    <property type="match status" value="1"/>
</dbReference>
<dbReference type="EMBL" id="CP099490">
    <property type="protein sequence ID" value="USQ75337.1"/>
    <property type="molecule type" value="Genomic_DNA"/>
</dbReference>
<keyword evidence="4" id="KW-1185">Reference proteome</keyword>
<dbReference type="Gene3D" id="3.20.20.150">
    <property type="entry name" value="Divalent-metal-dependent TIM barrel enzymes"/>
    <property type="match status" value="1"/>
</dbReference>
<accession>A0ABY4YEZ7</accession>
<dbReference type="Pfam" id="PF01261">
    <property type="entry name" value="AP_endonuc_2"/>
    <property type="match status" value="1"/>
</dbReference>
<dbReference type="PANTHER" id="PTHR12110">
    <property type="entry name" value="HYDROXYPYRUVATE ISOMERASE"/>
    <property type="match status" value="1"/>
</dbReference>
<organism evidence="3 4">
    <name type="scientific">Ornithinimicrobium cryptoxanthini</name>
    <dbReference type="NCBI Taxonomy" id="2934161"/>
    <lineage>
        <taxon>Bacteria</taxon>
        <taxon>Bacillati</taxon>
        <taxon>Actinomycetota</taxon>
        <taxon>Actinomycetes</taxon>
        <taxon>Micrococcales</taxon>
        <taxon>Ornithinimicrobiaceae</taxon>
        <taxon>Ornithinimicrobium</taxon>
    </lineage>
</organism>
<dbReference type="GO" id="GO:0016853">
    <property type="term" value="F:isomerase activity"/>
    <property type="evidence" value="ECO:0007669"/>
    <property type="project" value="UniProtKB-KW"/>
</dbReference>
<evidence type="ECO:0000313" key="3">
    <source>
        <dbReference type="EMBL" id="USQ75337.1"/>
    </source>
</evidence>
<reference evidence="3" key="1">
    <citation type="submission" date="2022-06" db="EMBL/GenBank/DDBJ databases">
        <title>Ornithinimicrobium JY.X270.</title>
        <authorList>
            <person name="Huang Y."/>
        </authorList>
    </citation>
    <scope>NUCLEOTIDE SEQUENCE</scope>
    <source>
        <strain evidence="3">JY.X270</strain>
    </source>
</reference>
<evidence type="ECO:0000256" key="1">
    <source>
        <dbReference type="ARBA" id="ARBA00023277"/>
    </source>
</evidence>
<keyword evidence="1" id="KW-0119">Carbohydrate metabolism</keyword>
<dbReference type="Proteomes" id="UP001056535">
    <property type="component" value="Chromosome"/>
</dbReference>
<dbReference type="InterPro" id="IPR050312">
    <property type="entry name" value="IolE/XylAMocC-like"/>
</dbReference>
<feature type="domain" description="Xylose isomerase-like TIM barrel" evidence="2">
    <location>
        <begin position="27"/>
        <end position="253"/>
    </location>
</feature>
<dbReference type="InterPro" id="IPR013022">
    <property type="entry name" value="Xyl_isomerase-like_TIM-brl"/>
</dbReference>
<dbReference type="SUPFAM" id="SSF51658">
    <property type="entry name" value="Xylose isomerase-like"/>
    <property type="match status" value="1"/>
</dbReference>
<keyword evidence="3" id="KW-0413">Isomerase</keyword>